<gene>
    <name evidence="1" type="ORF">LOTGIDRAFT_176337</name>
</gene>
<dbReference type="STRING" id="225164.V4B2Y9"/>
<feature type="non-terminal residue" evidence="1">
    <location>
        <position position="257"/>
    </location>
</feature>
<proteinExistence type="predicted"/>
<accession>V4B2Y9</accession>
<organism evidence="1 2">
    <name type="scientific">Lottia gigantea</name>
    <name type="common">Giant owl limpet</name>
    <dbReference type="NCBI Taxonomy" id="225164"/>
    <lineage>
        <taxon>Eukaryota</taxon>
        <taxon>Metazoa</taxon>
        <taxon>Spiralia</taxon>
        <taxon>Lophotrochozoa</taxon>
        <taxon>Mollusca</taxon>
        <taxon>Gastropoda</taxon>
        <taxon>Patellogastropoda</taxon>
        <taxon>Lottioidea</taxon>
        <taxon>Lottiidae</taxon>
        <taxon>Lottia</taxon>
    </lineage>
</organism>
<protein>
    <submittedName>
        <fullName evidence="1">Uncharacterized protein</fullName>
    </submittedName>
</protein>
<name>V4B2Y9_LOTGI</name>
<dbReference type="OMA" id="HTIITDD"/>
<evidence type="ECO:0000313" key="1">
    <source>
        <dbReference type="EMBL" id="ESP04533.1"/>
    </source>
</evidence>
<reference evidence="1 2" key="1">
    <citation type="journal article" date="2013" name="Nature">
        <title>Insights into bilaterian evolution from three spiralian genomes.</title>
        <authorList>
            <person name="Simakov O."/>
            <person name="Marletaz F."/>
            <person name="Cho S.J."/>
            <person name="Edsinger-Gonzales E."/>
            <person name="Havlak P."/>
            <person name="Hellsten U."/>
            <person name="Kuo D.H."/>
            <person name="Larsson T."/>
            <person name="Lv J."/>
            <person name="Arendt D."/>
            <person name="Savage R."/>
            <person name="Osoegawa K."/>
            <person name="de Jong P."/>
            <person name="Grimwood J."/>
            <person name="Chapman J.A."/>
            <person name="Shapiro H."/>
            <person name="Aerts A."/>
            <person name="Otillar R.P."/>
            <person name="Terry A.Y."/>
            <person name="Boore J.L."/>
            <person name="Grigoriev I.V."/>
            <person name="Lindberg D.R."/>
            <person name="Seaver E.C."/>
            <person name="Weisblat D.A."/>
            <person name="Putnam N.H."/>
            <person name="Rokhsar D.S."/>
        </authorList>
    </citation>
    <scope>NUCLEOTIDE SEQUENCE [LARGE SCALE GENOMIC DNA]</scope>
</reference>
<dbReference type="Proteomes" id="UP000030746">
    <property type="component" value="Unassembled WGS sequence"/>
</dbReference>
<dbReference type="CTD" id="20243700"/>
<dbReference type="RefSeq" id="XP_009044780.1">
    <property type="nucleotide sequence ID" value="XM_009046532.1"/>
</dbReference>
<feature type="non-terminal residue" evidence="1">
    <location>
        <position position="1"/>
    </location>
</feature>
<dbReference type="AlphaFoldDB" id="V4B2Y9"/>
<dbReference type="EMBL" id="KB199724">
    <property type="protein sequence ID" value="ESP04533.1"/>
    <property type="molecule type" value="Genomic_DNA"/>
</dbReference>
<keyword evidence="2" id="KW-1185">Reference proteome</keyword>
<dbReference type="KEGG" id="lgi:LOTGIDRAFT_176337"/>
<dbReference type="HOGENOM" id="CLU_1084057_0_0_1"/>
<sequence length="257" mass="28463">YPKLPKLPEVKVEILESRKVNFVCEFELIKGYDVEYEIEYYLGETSLFKDRLKDGIIPRLASNKITKITSNMQIKCSVVACFKDNCEGSQGPPSVGPGVNPGIQIITKSLTVIEGSINEMIKIKSNVPPSFFCGDDEDCEVRIMAGIRAAKEQKCPDKRVIPQAVIAWTGDVDQAPFCGVTLSKAKWNEYHLIAVKGVVDSLKDGDKNRVVEVWVSVITKVKTIKIELGQVKLKIKDGDKASICKSVNDPHITTFDG</sequence>
<evidence type="ECO:0000313" key="2">
    <source>
        <dbReference type="Proteomes" id="UP000030746"/>
    </source>
</evidence>
<dbReference type="OrthoDB" id="382013at2759"/>
<dbReference type="GeneID" id="20243700"/>